<feature type="transmembrane region" description="Helical" evidence="7">
    <location>
        <begin position="201"/>
        <end position="224"/>
    </location>
</feature>
<organism evidence="9">
    <name type="scientific">uncultured Solirubrobacteraceae bacterium</name>
    <dbReference type="NCBI Taxonomy" id="1162706"/>
    <lineage>
        <taxon>Bacteria</taxon>
        <taxon>Bacillati</taxon>
        <taxon>Actinomycetota</taxon>
        <taxon>Thermoleophilia</taxon>
        <taxon>Solirubrobacterales</taxon>
        <taxon>Solirubrobacteraceae</taxon>
        <taxon>environmental samples</taxon>
    </lineage>
</organism>
<evidence type="ECO:0000256" key="1">
    <source>
        <dbReference type="ARBA" id="ARBA00004651"/>
    </source>
</evidence>
<evidence type="ECO:0000256" key="2">
    <source>
        <dbReference type="ARBA" id="ARBA00010157"/>
    </source>
</evidence>
<feature type="transmembrane region" description="Helical" evidence="7">
    <location>
        <begin position="308"/>
        <end position="331"/>
    </location>
</feature>
<evidence type="ECO:0000256" key="6">
    <source>
        <dbReference type="ARBA" id="ARBA00023136"/>
    </source>
</evidence>
<evidence type="ECO:0000256" key="3">
    <source>
        <dbReference type="ARBA" id="ARBA00022475"/>
    </source>
</evidence>
<dbReference type="AlphaFoldDB" id="A0A6J4RUV0"/>
<dbReference type="Pfam" id="PF03176">
    <property type="entry name" value="MMPL"/>
    <property type="match status" value="2"/>
</dbReference>
<dbReference type="EMBL" id="CADCVT010000083">
    <property type="protein sequence ID" value="CAA9482719.1"/>
    <property type="molecule type" value="Genomic_DNA"/>
</dbReference>
<keyword evidence="3" id="KW-1003">Cell membrane</keyword>
<reference evidence="9" key="1">
    <citation type="submission" date="2020-02" db="EMBL/GenBank/DDBJ databases">
        <authorList>
            <person name="Meier V. D."/>
        </authorList>
    </citation>
    <scope>NUCLEOTIDE SEQUENCE</scope>
    <source>
        <strain evidence="9">AVDCRST_MAG85</strain>
    </source>
</reference>
<sequence length="708" mass="73395">MAHLLARLAAAAATHWKRSLALVVVVLVAIGGLAAAGGSFTDDFKTPGTESQAAYDLLAERFPSASGDTATLVFRVDDGTVRDRERAAAISRTVAAVAEQPNVSGVVDPLGRDGAQQISRDGRIAYAVVQYDRPATGLGAEAGKRLEEASKIAESAGVDADRRGAIVDQAEQGSVPIGELIGIAIAIIVLTLVFRSWAAMALTLISALIALAVGVMLLAFGARFVDFPTFAPTLGVMIGLGVGIDYALLIVGRYREQLVAGDDVGTAAAVANRTAGTSVIAAGAIVVVAIGGLLATGIPFVGRMGVGSAIIVAAVAVGAVTVLPVLMGAFAKRLRPRDPAHVAPSPRFARWGEFVTGRPWRAAIAGTLVLLVLATPFTALRLGQPDDGNDAASSTTRQAYDGLAEGFGPGFNGQLVLAAKVPAGAEGRAAVERVERAVANTPGVASVSPAQLNERGDAAALQVVPSTSPQDERTSQLVERLRSDVLPRAVTGNDVEVYVGGATATFEDLADRIAGRLPLFIGLVVSLSVLLLMAVFRSLWVPLVSAAFNLLSIAAAYGVVVAVFQWGWGSSLLGVDGEVPIVSFVPLFMFAVLFGLSMDYNVFLQSRIREEALAGAGPRESVVLGLARVARIILAAGAIMTAVFLGFVTDPEVVVKTIGLGLAVAILIDVVVVRLVIAPAVMTILGERAWRLPRWLDRALPRIALEGT</sequence>
<dbReference type="InterPro" id="IPR050545">
    <property type="entry name" value="Mycobact_MmpL"/>
</dbReference>
<keyword evidence="4 7" id="KW-0812">Transmembrane</keyword>
<evidence type="ECO:0000259" key="8">
    <source>
        <dbReference type="Pfam" id="PF03176"/>
    </source>
</evidence>
<evidence type="ECO:0000256" key="5">
    <source>
        <dbReference type="ARBA" id="ARBA00022989"/>
    </source>
</evidence>
<accession>A0A6J4RUV0</accession>
<feature type="transmembrane region" description="Helical" evidence="7">
    <location>
        <begin position="175"/>
        <end position="194"/>
    </location>
</feature>
<feature type="transmembrane region" description="Helical" evidence="7">
    <location>
        <begin position="360"/>
        <end position="380"/>
    </location>
</feature>
<protein>
    <submittedName>
        <fullName evidence="9">Integral membrane protein</fullName>
    </submittedName>
</protein>
<feature type="transmembrane region" description="Helical" evidence="7">
    <location>
        <begin position="517"/>
        <end position="536"/>
    </location>
</feature>
<dbReference type="Gene3D" id="1.20.1640.10">
    <property type="entry name" value="Multidrug efflux transporter AcrB transmembrane domain"/>
    <property type="match status" value="2"/>
</dbReference>
<feature type="transmembrane region" description="Helical" evidence="7">
    <location>
        <begin position="629"/>
        <end position="648"/>
    </location>
</feature>
<evidence type="ECO:0000256" key="7">
    <source>
        <dbReference type="SAM" id="Phobius"/>
    </source>
</evidence>
<keyword evidence="6 7" id="KW-0472">Membrane</keyword>
<name>A0A6J4RUV0_9ACTN</name>
<feature type="transmembrane region" description="Helical" evidence="7">
    <location>
        <begin position="580"/>
        <end position="600"/>
    </location>
</feature>
<proteinExistence type="inferred from homology"/>
<keyword evidence="5 7" id="KW-1133">Transmembrane helix</keyword>
<dbReference type="PANTHER" id="PTHR33406:SF11">
    <property type="entry name" value="MEMBRANE PROTEIN SCO6666-RELATED"/>
    <property type="match status" value="1"/>
</dbReference>
<dbReference type="PANTHER" id="PTHR33406">
    <property type="entry name" value="MEMBRANE PROTEIN MJ1562-RELATED"/>
    <property type="match status" value="1"/>
</dbReference>
<evidence type="ECO:0000256" key="4">
    <source>
        <dbReference type="ARBA" id="ARBA00022692"/>
    </source>
</evidence>
<feature type="domain" description="Membrane transport protein MMPL" evidence="8">
    <location>
        <begin position="434"/>
        <end position="694"/>
    </location>
</feature>
<dbReference type="SUPFAM" id="SSF82866">
    <property type="entry name" value="Multidrug efflux transporter AcrB transmembrane domain"/>
    <property type="match status" value="2"/>
</dbReference>
<evidence type="ECO:0000313" key="9">
    <source>
        <dbReference type="EMBL" id="CAA9482719.1"/>
    </source>
</evidence>
<dbReference type="GO" id="GO:0005886">
    <property type="term" value="C:plasma membrane"/>
    <property type="evidence" value="ECO:0007669"/>
    <property type="project" value="UniProtKB-SubCell"/>
</dbReference>
<feature type="transmembrane region" description="Helical" evidence="7">
    <location>
        <begin position="660"/>
        <end position="685"/>
    </location>
</feature>
<feature type="transmembrane region" description="Helical" evidence="7">
    <location>
        <begin position="279"/>
        <end position="302"/>
    </location>
</feature>
<feature type="transmembrane region" description="Helical" evidence="7">
    <location>
        <begin position="230"/>
        <end position="251"/>
    </location>
</feature>
<comment type="similarity">
    <text evidence="2">Belongs to the resistance-nodulation-cell division (RND) (TC 2.A.6) family. MmpL subfamily.</text>
</comment>
<gene>
    <name evidence="9" type="ORF">AVDCRST_MAG85-773</name>
</gene>
<feature type="domain" description="Membrane transport protein MMPL" evidence="8">
    <location>
        <begin position="45"/>
        <end position="359"/>
    </location>
</feature>
<feature type="transmembrane region" description="Helical" evidence="7">
    <location>
        <begin position="548"/>
        <end position="568"/>
    </location>
</feature>
<comment type="subcellular location">
    <subcellularLocation>
        <location evidence="1">Cell membrane</location>
        <topology evidence="1">Multi-pass membrane protein</topology>
    </subcellularLocation>
</comment>
<dbReference type="InterPro" id="IPR004869">
    <property type="entry name" value="MMPL_dom"/>
</dbReference>